<dbReference type="Proteomes" id="UP000245974">
    <property type="component" value="Unassembled WGS sequence"/>
</dbReference>
<protein>
    <recommendedName>
        <fullName evidence="3">DUF3298 domain-containing protein</fullName>
    </recommendedName>
</protein>
<dbReference type="AlphaFoldDB" id="A0A2U3MXF0"/>
<dbReference type="InParanoid" id="A0A2U3MXF0"/>
<dbReference type="Gene3D" id="3.30.565.40">
    <property type="entry name" value="Fervidobacterium nodosum Rt17-B1 like"/>
    <property type="match status" value="1"/>
</dbReference>
<dbReference type="OrthoDB" id="6710656at2"/>
<sequence>MRNNKIKMGIIMCGIWALSACDQKTQSPVDQTTQAKTQQSAEVLPYLNIQENKAQYALPFCEKKNCIDIDIQTINTQDQWINDWVSKNQANVIQNQINLKQNLSLQEAINAYVKKSDEWQKLFNKNKPYELALTTKVVSARNQFVLLQISVNSKQEDVTVKDRQYFFVADRRLKKGLGILDVIQTDKQTQMNEIIQENYKKWLKEQSAESRKNAPKKLFWGQAEWFFDTEGVGLHFRPNDIVKDGTQLDIYLSKAETLRVLKPEIFQKMF</sequence>
<organism evidence="1 2">
    <name type="scientific">Acinetobacter stercoris</name>
    <dbReference type="NCBI Taxonomy" id="2126983"/>
    <lineage>
        <taxon>Bacteria</taxon>
        <taxon>Pseudomonadati</taxon>
        <taxon>Pseudomonadota</taxon>
        <taxon>Gammaproteobacteria</taxon>
        <taxon>Moraxellales</taxon>
        <taxon>Moraxellaceae</taxon>
        <taxon>Acinetobacter</taxon>
    </lineage>
</organism>
<name>A0A2U3MXF0_9GAMM</name>
<reference evidence="2" key="1">
    <citation type="submission" date="2018-03" db="EMBL/GenBank/DDBJ databases">
        <authorList>
            <person name="Blom J."/>
        </authorList>
    </citation>
    <scope>NUCLEOTIDE SEQUENCE [LARGE SCALE GENOMIC DNA]</scope>
    <source>
        <strain evidence="2">KPC-SM-21</strain>
    </source>
</reference>
<keyword evidence="2" id="KW-1185">Reference proteome</keyword>
<dbReference type="RefSeq" id="WP_121973607.1">
    <property type="nucleotide sequence ID" value="NZ_OOGT01000042.1"/>
</dbReference>
<evidence type="ECO:0008006" key="3">
    <source>
        <dbReference type="Google" id="ProtNLM"/>
    </source>
</evidence>
<proteinExistence type="predicted"/>
<accession>A0A2U3MXF0</accession>
<gene>
    <name evidence="1" type="ORF">KPC_1284</name>
</gene>
<evidence type="ECO:0000313" key="2">
    <source>
        <dbReference type="Proteomes" id="UP000245974"/>
    </source>
</evidence>
<evidence type="ECO:0000313" key="1">
    <source>
        <dbReference type="EMBL" id="SPL70106.1"/>
    </source>
</evidence>
<dbReference type="EMBL" id="OOGT01000042">
    <property type="protein sequence ID" value="SPL70106.1"/>
    <property type="molecule type" value="Genomic_DNA"/>
</dbReference>
<dbReference type="PROSITE" id="PS51257">
    <property type="entry name" value="PROKAR_LIPOPROTEIN"/>
    <property type="match status" value="1"/>
</dbReference>